<dbReference type="Proteomes" id="UP000610760">
    <property type="component" value="Unassembled WGS sequence"/>
</dbReference>
<dbReference type="RefSeq" id="WP_249295728.1">
    <property type="nucleotide sequence ID" value="NZ_JACRSV010000004.1"/>
</dbReference>
<proteinExistence type="predicted"/>
<dbReference type="GO" id="GO:0016779">
    <property type="term" value="F:nucleotidyltransferase activity"/>
    <property type="evidence" value="ECO:0007669"/>
    <property type="project" value="UniProtKB-KW"/>
</dbReference>
<keyword evidence="1 4" id="KW-0808">Transferase</keyword>
<feature type="domain" description="Nucleotidyl transferase" evidence="3">
    <location>
        <begin position="77"/>
        <end position="134"/>
    </location>
</feature>
<comment type="caution">
    <text evidence="4">The sequence shown here is derived from an EMBL/GenBank/DDBJ whole genome shotgun (WGS) entry which is preliminary data.</text>
</comment>
<evidence type="ECO:0000259" key="3">
    <source>
        <dbReference type="Pfam" id="PF00483"/>
    </source>
</evidence>
<dbReference type="CDD" id="cd02523">
    <property type="entry name" value="PC_cytidylyltransferase"/>
    <property type="match status" value="1"/>
</dbReference>
<dbReference type="Gene3D" id="3.90.550.10">
    <property type="entry name" value="Spore Coat Polysaccharide Biosynthesis Protein SpsA, Chain A"/>
    <property type="match status" value="1"/>
</dbReference>
<dbReference type="PANTHER" id="PTHR43584:SF5">
    <property type="entry name" value="PROTEIN LICC"/>
    <property type="match status" value="1"/>
</dbReference>
<dbReference type="Pfam" id="PF13412">
    <property type="entry name" value="HTH_24"/>
    <property type="match status" value="1"/>
</dbReference>
<dbReference type="Pfam" id="PF00483">
    <property type="entry name" value="NTP_transferase"/>
    <property type="match status" value="1"/>
</dbReference>
<name>A0A926E6J9_9FIRM</name>
<dbReference type="AlphaFoldDB" id="A0A926E6J9"/>
<gene>
    <name evidence="4" type="ORF">H8710_11145</name>
</gene>
<dbReference type="InterPro" id="IPR036390">
    <property type="entry name" value="WH_DNA-bd_sf"/>
</dbReference>
<evidence type="ECO:0000313" key="5">
    <source>
        <dbReference type="Proteomes" id="UP000610760"/>
    </source>
</evidence>
<evidence type="ECO:0000256" key="2">
    <source>
        <dbReference type="ARBA" id="ARBA00022695"/>
    </source>
</evidence>
<dbReference type="PANTHER" id="PTHR43584">
    <property type="entry name" value="NUCLEOTIDYL TRANSFERASE"/>
    <property type="match status" value="1"/>
</dbReference>
<dbReference type="EMBL" id="JACRSV010000004">
    <property type="protein sequence ID" value="MBC8560618.1"/>
    <property type="molecule type" value="Genomic_DNA"/>
</dbReference>
<evidence type="ECO:0000256" key="1">
    <source>
        <dbReference type="ARBA" id="ARBA00022679"/>
    </source>
</evidence>
<keyword evidence="2" id="KW-0548">Nucleotidyltransferase</keyword>
<accession>A0A926E6J9</accession>
<dbReference type="InterPro" id="IPR005835">
    <property type="entry name" value="NTP_transferase_dom"/>
</dbReference>
<protein>
    <submittedName>
        <fullName evidence="4">NTP transferase domain-containing protein</fullName>
    </submittedName>
</protein>
<dbReference type="SUPFAM" id="SSF46785">
    <property type="entry name" value="Winged helix' DNA-binding domain"/>
    <property type="match status" value="1"/>
</dbReference>
<dbReference type="SUPFAM" id="SSF53448">
    <property type="entry name" value="Nucleotide-diphospho-sugar transferases"/>
    <property type="match status" value="1"/>
</dbReference>
<evidence type="ECO:0000313" key="4">
    <source>
        <dbReference type="EMBL" id="MBC8560618.1"/>
    </source>
</evidence>
<dbReference type="InterPro" id="IPR029044">
    <property type="entry name" value="Nucleotide-diphossugar_trans"/>
</dbReference>
<sequence>MAINKKEFEILCFIERNNGEKLSQRKIAAGSGLSLGAVNKLLPHLIQQEWIDIPETKNVYITKEGLTELEPYRVKRAVFMAAGFGSRLVPITLNTPKALVRVHGKPIIETMLDAVVRAGIEEIYIVRGYLGEQFDILKKKYPNIVLIDNPDYKESNNISSAMKVRNLFRNAYVLDSDLYLQNPDLIRKYEYCASYIGLHVDKTDDWRLIMKNGRVTGMKIGGTDCYQMYNITYWTEEDGEKMEKYLPLLYQSPGGKENYWDNVPLDVYNKEFYIEARECKPGDIVEIDTLSELQELDPIYRF</sequence>
<dbReference type="InterPro" id="IPR050065">
    <property type="entry name" value="GlmU-like"/>
</dbReference>
<organism evidence="4 5">
    <name type="scientific">Fumia xinanensis</name>
    <dbReference type="NCBI Taxonomy" id="2763659"/>
    <lineage>
        <taxon>Bacteria</taxon>
        <taxon>Bacillati</taxon>
        <taxon>Bacillota</taxon>
        <taxon>Clostridia</taxon>
        <taxon>Eubacteriales</taxon>
        <taxon>Oscillospiraceae</taxon>
        <taxon>Fumia</taxon>
    </lineage>
</organism>
<reference evidence="4" key="1">
    <citation type="submission" date="2020-08" db="EMBL/GenBank/DDBJ databases">
        <title>Genome public.</title>
        <authorList>
            <person name="Liu C."/>
            <person name="Sun Q."/>
        </authorList>
    </citation>
    <scope>NUCLEOTIDE SEQUENCE</scope>
    <source>
        <strain evidence="4">NSJ-33</strain>
    </source>
</reference>
<keyword evidence="5" id="KW-1185">Reference proteome</keyword>